<proteinExistence type="predicted"/>
<dbReference type="AlphaFoldDB" id="A0A4Q7URQ4"/>
<accession>A0A4Q7URQ4</accession>
<protein>
    <submittedName>
        <fullName evidence="2">Uncharacterized protein</fullName>
    </submittedName>
</protein>
<sequence>MSMARHWVQETPADARRTTWSTAPVPEFQDGTEDGPDAEVHPIVPAARRPAPAEVHSSEAASA</sequence>
<evidence type="ECO:0000313" key="2">
    <source>
        <dbReference type="EMBL" id="RZT84537.1"/>
    </source>
</evidence>
<name>A0A4Q7URQ4_PSEST</name>
<comment type="caution">
    <text evidence="2">The sequence shown here is derived from an EMBL/GenBank/DDBJ whole genome shotgun (WGS) entry which is preliminary data.</text>
</comment>
<keyword evidence="3" id="KW-1185">Reference proteome</keyword>
<organism evidence="2 3">
    <name type="scientific">Pseudonocardia sediminis</name>
    <dbReference type="NCBI Taxonomy" id="1397368"/>
    <lineage>
        <taxon>Bacteria</taxon>
        <taxon>Bacillati</taxon>
        <taxon>Actinomycetota</taxon>
        <taxon>Actinomycetes</taxon>
        <taxon>Pseudonocardiales</taxon>
        <taxon>Pseudonocardiaceae</taxon>
        <taxon>Pseudonocardia</taxon>
    </lineage>
</organism>
<reference evidence="2 3" key="1">
    <citation type="submission" date="2019-02" db="EMBL/GenBank/DDBJ databases">
        <title>Sequencing the genomes of 1000 actinobacteria strains.</title>
        <authorList>
            <person name="Klenk H.-P."/>
        </authorList>
    </citation>
    <scope>NUCLEOTIDE SEQUENCE [LARGE SCALE GENOMIC DNA]</scope>
    <source>
        <strain evidence="2 3">DSM 45779</strain>
    </source>
</reference>
<gene>
    <name evidence="2" type="ORF">EV383_1382</name>
</gene>
<evidence type="ECO:0000313" key="3">
    <source>
        <dbReference type="Proteomes" id="UP000291591"/>
    </source>
</evidence>
<dbReference type="EMBL" id="SHKL01000001">
    <property type="protein sequence ID" value="RZT84537.1"/>
    <property type="molecule type" value="Genomic_DNA"/>
</dbReference>
<evidence type="ECO:0000256" key="1">
    <source>
        <dbReference type="SAM" id="MobiDB-lite"/>
    </source>
</evidence>
<dbReference type="Proteomes" id="UP000291591">
    <property type="component" value="Unassembled WGS sequence"/>
</dbReference>
<feature type="region of interest" description="Disordered" evidence="1">
    <location>
        <begin position="1"/>
        <end position="63"/>
    </location>
</feature>